<accession>A0A330GDN5</accession>
<keyword evidence="2" id="KW-1185">Reference proteome</keyword>
<sequence>MRLAAVVARLRDLLCQHRNQPRERNELGQRLILSWEKADRRPAAMFSAHETKLAMMTTISVGVADPS</sequence>
<name>A0A330GDN5_9HYPH</name>
<reference evidence="1 2" key="2">
    <citation type="submission" date="2018-07" db="EMBL/GenBank/DDBJ databases">
        <title>Diversity of Mesorhizobium strains in Brazil.</title>
        <authorList>
            <person name="Helene L.C.F."/>
            <person name="Dall'Agnol R."/>
            <person name="Delamuta J.R.M."/>
            <person name="Hungria M."/>
        </authorList>
    </citation>
    <scope>NUCLEOTIDE SEQUENCE [LARGE SCALE GENOMIC DNA]</scope>
    <source>
        <strain evidence="1 2">CNPSo 3140</strain>
    </source>
</reference>
<dbReference type="Proteomes" id="UP000251956">
    <property type="component" value="Unassembled WGS sequence"/>
</dbReference>
<protein>
    <submittedName>
        <fullName evidence="1">Uncharacterized protein</fullName>
    </submittedName>
</protein>
<dbReference type="EMBL" id="QMBQ01000019">
    <property type="protein sequence ID" value="RAZ70794.1"/>
    <property type="molecule type" value="Genomic_DNA"/>
</dbReference>
<proteinExistence type="predicted"/>
<comment type="caution">
    <text evidence="1">The sequence shown here is derived from an EMBL/GenBank/DDBJ whole genome shotgun (WGS) entry which is preliminary data.</text>
</comment>
<dbReference type="AlphaFoldDB" id="A0A330GDN5"/>
<evidence type="ECO:0000313" key="2">
    <source>
        <dbReference type="Proteomes" id="UP000251956"/>
    </source>
</evidence>
<organism evidence="1 2">
    <name type="scientific">Mesorhizobium atlanticum</name>
    <dbReference type="NCBI Taxonomy" id="2233532"/>
    <lineage>
        <taxon>Bacteria</taxon>
        <taxon>Pseudomonadati</taxon>
        <taxon>Pseudomonadota</taxon>
        <taxon>Alphaproteobacteria</taxon>
        <taxon>Hyphomicrobiales</taxon>
        <taxon>Phyllobacteriaceae</taxon>
        <taxon>Mesorhizobium</taxon>
    </lineage>
</organism>
<evidence type="ECO:0000313" key="1">
    <source>
        <dbReference type="EMBL" id="RAZ70794.1"/>
    </source>
</evidence>
<gene>
    <name evidence="1" type="ORF">DPM35_31945</name>
</gene>
<reference evidence="2" key="1">
    <citation type="submission" date="2018-06" db="EMBL/GenBank/DDBJ databases">
        <authorList>
            <person name="Helene L.C."/>
            <person name="Dall'Agnol R."/>
            <person name="Delamuta J.R."/>
            <person name="Hungria M."/>
        </authorList>
    </citation>
    <scope>NUCLEOTIDE SEQUENCE [LARGE SCALE GENOMIC DNA]</scope>
    <source>
        <strain evidence="2">CNPSo 3140</strain>
    </source>
</reference>